<name>A0A5E7V8P5_PSEFL</name>
<evidence type="ECO:0000256" key="1">
    <source>
        <dbReference type="SAM" id="SignalP"/>
    </source>
</evidence>
<organism evidence="2 3">
    <name type="scientific">Pseudomonas fluorescens</name>
    <dbReference type="NCBI Taxonomy" id="294"/>
    <lineage>
        <taxon>Bacteria</taxon>
        <taxon>Pseudomonadati</taxon>
        <taxon>Pseudomonadota</taxon>
        <taxon>Gammaproteobacteria</taxon>
        <taxon>Pseudomonadales</taxon>
        <taxon>Pseudomonadaceae</taxon>
        <taxon>Pseudomonas</taxon>
    </lineage>
</organism>
<protein>
    <submittedName>
        <fullName evidence="2">Uncharacterized protein</fullName>
    </submittedName>
</protein>
<feature type="chain" id="PRO_5022903036" evidence="1">
    <location>
        <begin position="21"/>
        <end position="115"/>
    </location>
</feature>
<proteinExistence type="predicted"/>
<reference evidence="2 3" key="1">
    <citation type="submission" date="2019-09" db="EMBL/GenBank/DDBJ databases">
        <authorList>
            <person name="Chandra G."/>
            <person name="Truman W A."/>
        </authorList>
    </citation>
    <scope>NUCLEOTIDE SEQUENCE [LARGE SCALE GENOMIC DNA]</scope>
    <source>
        <strain evidence="2">PS928</strain>
    </source>
</reference>
<dbReference type="Proteomes" id="UP000381378">
    <property type="component" value="Unassembled WGS sequence"/>
</dbReference>
<gene>
    <name evidence="2" type="ORF">PS928_04696</name>
</gene>
<keyword evidence="1" id="KW-0732">Signal</keyword>
<evidence type="ECO:0000313" key="2">
    <source>
        <dbReference type="EMBL" id="VVQ18610.1"/>
    </source>
</evidence>
<sequence length="115" mass="12319" precursor="true">MKKLIVAAALTLFGPVAAFASSNVGQCVFPKTTPAKDGSLKFKQQIAIFSQPNAQAGQSVLKTFSAFSIGAEADGFVQLLTVPDYDAADPEREAGKVFGWAKIKDFDFQEPRNCT</sequence>
<dbReference type="EMBL" id="CABVJF010000020">
    <property type="protein sequence ID" value="VVQ18610.1"/>
    <property type="molecule type" value="Genomic_DNA"/>
</dbReference>
<accession>A0A5E7V8P5</accession>
<feature type="signal peptide" evidence="1">
    <location>
        <begin position="1"/>
        <end position="20"/>
    </location>
</feature>
<dbReference type="OrthoDB" id="7003810at2"/>
<dbReference type="AlphaFoldDB" id="A0A5E7V8P5"/>
<dbReference type="RefSeq" id="WP_150787410.1">
    <property type="nucleotide sequence ID" value="NZ_CABVJF010000020.1"/>
</dbReference>
<evidence type="ECO:0000313" key="3">
    <source>
        <dbReference type="Proteomes" id="UP000381378"/>
    </source>
</evidence>